<dbReference type="PANTHER" id="PTHR33744">
    <property type="entry name" value="CARBOHYDRATE DIACID REGULATOR"/>
    <property type="match status" value="1"/>
</dbReference>
<sequence>MRSSIEQSQTTSARERGRPSRIDVWSGPLRRAVRGVARAEFEELHADVVRICTDLAVGGVDGSRGQDFALALHELELTAIHWAKRGLGLDRLQQAVHTGFRRGAEQLTQLAHTPAEEVAGPGNQLDLLESVHVRLTRAYSHQLPAPTNHAHAATRTLAVALLHGEPAGPLARYYGVAISARYHLIALGMPRSADGRSAVIASRLEAAVARRCGPRALPLLGVEGGTVLFPEDLVAEDDLGDLIRDLETSIGRAVVAVAVTAAASDIADASCQAHDFLDAAIATGVEPGLYRLSDLSLHFQLTRPGPARDALSALLSPLDKYPELGHTLATYLANDMNRQRTASELHVHANTLDYRLKRIHRITGCDPSTGAGLWRLRSALIVRRYAQRSTVV</sequence>
<evidence type="ECO:0000313" key="3">
    <source>
        <dbReference type="EMBL" id="MDR7169685.1"/>
    </source>
</evidence>
<gene>
    <name evidence="3" type="ORF">J2W56_003429</name>
</gene>
<dbReference type="EMBL" id="JAVDWW010000005">
    <property type="protein sequence ID" value="MDR7169685.1"/>
    <property type="molecule type" value="Genomic_DNA"/>
</dbReference>
<comment type="caution">
    <text evidence="3">The sequence shown here is derived from an EMBL/GenBank/DDBJ whole genome shotgun (WGS) entry which is preliminary data.</text>
</comment>
<feature type="domain" description="PucR C-terminal helix-turn-helix" evidence="2">
    <location>
        <begin position="326"/>
        <end position="381"/>
    </location>
</feature>
<keyword evidence="4" id="KW-1185">Reference proteome</keyword>
<dbReference type="Gene3D" id="1.10.10.2840">
    <property type="entry name" value="PucR C-terminal helix-turn-helix domain"/>
    <property type="match status" value="1"/>
</dbReference>
<organism evidence="3 4">
    <name type="scientific">Nocardia kruczakiae</name>
    <dbReference type="NCBI Taxonomy" id="261477"/>
    <lineage>
        <taxon>Bacteria</taxon>
        <taxon>Bacillati</taxon>
        <taxon>Actinomycetota</taxon>
        <taxon>Actinomycetes</taxon>
        <taxon>Mycobacteriales</taxon>
        <taxon>Nocardiaceae</taxon>
        <taxon>Nocardia</taxon>
    </lineage>
</organism>
<dbReference type="RefSeq" id="WP_310402952.1">
    <property type="nucleotide sequence ID" value="NZ_JAVDWW010000005.1"/>
</dbReference>
<protein>
    <recommendedName>
        <fullName evidence="2">PucR C-terminal helix-turn-helix domain-containing protein</fullName>
    </recommendedName>
</protein>
<evidence type="ECO:0000259" key="2">
    <source>
        <dbReference type="Pfam" id="PF13556"/>
    </source>
</evidence>
<feature type="region of interest" description="Disordered" evidence="1">
    <location>
        <begin position="1"/>
        <end position="21"/>
    </location>
</feature>
<evidence type="ECO:0000313" key="4">
    <source>
        <dbReference type="Proteomes" id="UP001251217"/>
    </source>
</evidence>
<evidence type="ECO:0000256" key="1">
    <source>
        <dbReference type="SAM" id="MobiDB-lite"/>
    </source>
</evidence>
<feature type="compositionally biased region" description="Polar residues" evidence="1">
    <location>
        <begin position="1"/>
        <end position="12"/>
    </location>
</feature>
<dbReference type="InterPro" id="IPR042070">
    <property type="entry name" value="PucR_C-HTH_sf"/>
</dbReference>
<dbReference type="Pfam" id="PF13556">
    <property type="entry name" value="HTH_30"/>
    <property type="match status" value="1"/>
</dbReference>
<name>A0ABU1XGK0_9NOCA</name>
<dbReference type="Proteomes" id="UP001251217">
    <property type="component" value="Unassembled WGS sequence"/>
</dbReference>
<dbReference type="InterPro" id="IPR025736">
    <property type="entry name" value="PucR_C-HTH_dom"/>
</dbReference>
<dbReference type="InterPro" id="IPR051448">
    <property type="entry name" value="CdaR-like_regulators"/>
</dbReference>
<reference evidence="3 4" key="1">
    <citation type="submission" date="2023-07" db="EMBL/GenBank/DDBJ databases">
        <title>Sorghum-associated microbial communities from plants grown in Nebraska, USA.</title>
        <authorList>
            <person name="Schachtman D."/>
        </authorList>
    </citation>
    <scope>NUCLEOTIDE SEQUENCE [LARGE SCALE GENOMIC DNA]</scope>
    <source>
        <strain evidence="3 4">4272</strain>
    </source>
</reference>
<proteinExistence type="predicted"/>
<accession>A0ABU1XGK0</accession>